<dbReference type="SUPFAM" id="SSF49373">
    <property type="entry name" value="Invasin/intimin cell-adhesion fragments"/>
    <property type="match status" value="1"/>
</dbReference>
<dbReference type="KEGG" id="ahb:bsdtb5_17050"/>
<dbReference type="GO" id="GO:0005737">
    <property type="term" value="C:cytoplasm"/>
    <property type="evidence" value="ECO:0007669"/>
    <property type="project" value="TreeGrafter"/>
</dbReference>
<sequence>MRHKKYAVIFFVLCLSFLQFNNASASIIKSDLNSQGMRVYYVSNYEENMLALSIIKANRYENVKIIYSSKMRLSMDDYKKEVFNQIYYPIDKLKCASYGIGLCNGFLITKISYYKNRTTSVQYRFFYAETKDQSNYVDNVINTDIKNNINNLHSDYQKAYWAYQWVIDHVHYDETLTYDSGYLGLTNLGTVCKGYASLYSNIADKLGLECRYIEGSVFNSKYNNHAWNILKINGKWYCIDTTFGDYYNSNDYFLVSVNSLMNDNFSYHKSMAYDSYAKHGEIFSETNYDKLESVDNNNTISPSVYRVNMDVLRVNYLKIGEKYNYMISNKDNINMEFTSTNENIVAVDSNGLITAIGIGTATVSAYNIGLNIRQDILISVSK</sequence>
<dbReference type="InterPro" id="IPR052557">
    <property type="entry name" value="CAP/Cytokinesis_protein"/>
</dbReference>
<dbReference type="InterPro" id="IPR008964">
    <property type="entry name" value="Invasin/intimin_cell_adhesion"/>
</dbReference>
<evidence type="ECO:0000256" key="1">
    <source>
        <dbReference type="SAM" id="SignalP"/>
    </source>
</evidence>
<gene>
    <name evidence="3" type="ORF">bsdtb5_17050</name>
</gene>
<dbReference type="PANTHER" id="PTHR46333:SF2">
    <property type="entry name" value="CYTOKINESIS PROTEIN 3"/>
    <property type="match status" value="1"/>
</dbReference>
<accession>A0A7R7EKK2</accession>
<dbReference type="Pfam" id="PF01841">
    <property type="entry name" value="Transglut_core"/>
    <property type="match status" value="1"/>
</dbReference>
<dbReference type="InterPro" id="IPR038765">
    <property type="entry name" value="Papain-like_cys_pep_sf"/>
</dbReference>
<name>A0A7R7EKK2_9FIRM</name>
<feature type="chain" id="PRO_5032555341" description="Transglutaminase-like domain-containing protein" evidence="1">
    <location>
        <begin position="26"/>
        <end position="382"/>
    </location>
</feature>
<dbReference type="Proteomes" id="UP000595897">
    <property type="component" value="Chromosome"/>
</dbReference>
<feature type="signal peptide" evidence="1">
    <location>
        <begin position="1"/>
        <end position="25"/>
    </location>
</feature>
<feature type="domain" description="Transglutaminase-like" evidence="2">
    <location>
        <begin position="146"/>
        <end position="240"/>
    </location>
</feature>
<dbReference type="SUPFAM" id="SSF54001">
    <property type="entry name" value="Cysteine proteinases"/>
    <property type="match status" value="1"/>
</dbReference>
<evidence type="ECO:0000313" key="4">
    <source>
        <dbReference type="Proteomes" id="UP000595897"/>
    </source>
</evidence>
<dbReference type="EMBL" id="AP024169">
    <property type="protein sequence ID" value="BCN30410.1"/>
    <property type="molecule type" value="Genomic_DNA"/>
</dbReference>
<proteinExistence type="predicted"/>
<dbReference type="AlphaFoldDB" id="A0A7R7EKK2"/>
<reference evidence="3 4" key="1">
    <citation type="submission" date="2020-11" db="EMBL/GenBank/DDBJ databases">
        <title>Draft genome sequencing of a Lachnospiraceae strain isolated from anoxic soil subjected to BSD treatment.</title>
        <authorList>
            <person name="Uek A."/>
            <person name="Tonouchi A."/>
        </authorList>
    </citation>
    <scope>NUCLEOTIDE SEQUENCE [LARGE SCALE GENOMIC DNA]</scope>
    <source>
        <strain evidence="3 4">TB5</strain>
    </source>
</reference>
<dbReference type="PANTHER" id="PTHR46333">
    <property type="entry name" value="CYTOKINESIS PROTEIN 3"/>
    <property type="match status" value="1"/>
</dbReference>
<dbReference type="InterPro" id="IPR002931">
    <property type="entry name" value="Transglutaminase-like"/>
</dbReference>
<evidence type="ECO:0000259" key="2">
    <source>
        <dbReference type="Pfam" id="PF01841"/>
    </source>
</evidence>
<dbReference type="Gene3D" id="2.60.40.1080">
    <property type="match status" value="1"/>
</dbReference>
<evidence type="ECO:0000313" key="3">
    <source>
        <dbReference type="EMBL" id="BCN30410.1"/>
    </source>
</evidence>
<protein>
    <recommendedName>
        <fullName evidence="2">Transglutaminase-like domain-containing protein</fullName>
    </recommendedName>
</protein>
<dbReference type="Gene3D" id="3.10.620.30">
    <property type="match status" value="1"/>
</dbReference>
<dbReference type="RefSeq" id="WP_271715632.1">
    <property type="nucleotide sequence ID" value="NZ_AP024169.1"/>
</dbReference>
<organism evidence="3 4">
    <name type="scientific">Anaeromicropila herbilytica</name>
    <dbReference type="NCBI Taxonomy" id="2785025"/>
    <lineage>
        <taxon>Bacteria</taxon>
        <taxon>Bacillati</taxon>
        <taxon>Bacillota</taxon>
        <taxon>Clostridia</taxon>
        <taxon>Lachnospirales</taxon>
        <taxon>Lachnospiraceae</taxon>
        <taxon>Anaeromicropila</taxon>
    </lineage>
</organism>
<keyword evidence="4" id="KW-1185">Reference proteome</keyword>
<keyword evidence="1" id="KW-0732">Signal</keyword>